<feature type="compositionally biased region" description="Acidic residues" evidence="4">
    <location>
        <begin position="768"/>
        <end position="793"/>
    </location>
</feature>
<proteinExistence type="inferred from homology"/>
<gene>
    <name evidence="5" type="ORF">CSSPTR1EN2_LOCUS12694</name>
</gene>
<sequence length="858" mass="95910">MGKSTKSVKKFAKKHLGAAIAHRRKLKPMKNAIRKKSDAMLHAGYKKDKAAAAGAAEAQNGSAKKPKRVEDMDVDELMRGDFLDDKSDEEGEEAASDGDDELLDGENEQDDFVDIMAASIENPESDEDEDGTDLGPQNKTLKTEVAKHKQELERLQQKDPEFYQFLKEHDKELLDFDDEDAEARQFPPSPEDHEEEDEENAADEAGQRREKQEDIASVSLSTVLVEAWCTALKEKQHIGALKNLLRAFRTACHYGDGDMNELDSNYNITSSHVFNKIMLFVLLEIDAVLKSLLGLSGTLEKKSGGAPAIQKLPKWKKVEPFVKTYLGNALHILNQMTDNQMIAFTLRRLKASVIFMAAFPRLARKYLKVALHFWGSGEGALPLLSFMFIREMAVCLGTEYLESCLKGMYKEYAASSRFVNPTSQPRIQFMVSCVVELYGIDLSASYQSAFIFIRQLAIILRNALTMKTKESYKQVYRWQYINSLNLWVRVVSAYSEQLRPLAYPLAQVIDGVARLVPTTHYFPLRLQCVQMLNRLAAAMNTFVPVGSLLMDMLQFKDIHMKPTGGIGNALDFATTIKVSKLVVKTRSFQEACVTGVIEQLTEHLAQHSYSVSFPELAVVPLVQLRHLIKDTTVERFRRQVKLLVEQIERNVEYVGRKRDGVTFSPKDISAVSSFLEVEKKAGASPLSQFLLTLQRQAVQHQTALRTPSVVVGSDKKQRQASDNEESEDEEDDAEQGAKVFSNQWLPTKKVPVETATKKTKPNTHVAAEGDDDEDIVEDLMLSSDEEVDKEEDNGGGLKSLGDSDDDSGKKHLASHKKGRPMSVGGRLNKTGGYRNAALNKTGGKKFSMSNPRKKGKAV</sequence>
<reference evidence="5" key="1">
    <citation type="submission" date="2024-02" db="EMBL/GenBank/DDBJ databases">
        <authorList>
            <consortium name="ELIXIR-Norway"/>
            <consortium name="Elixir Norway"/>
        </authorList>
    </citation>
    <scope>NUCLEOTIDE SEQUENCE</scope>
</reference>
<evidence type="ECO:0000256" key="2">
    <source>
        <dbReference type="ARBA" id="ARBA00005907"/>
    </source>
</evidence>
<comment type="similarity">
    <text evidence="2">Belongs to the NOC2 family.</text>
</comment>
<comment type="subcellular location">
    <subcellularLocation>
        <location evidence="1">Nucleus</location>
    </subcellularLocation>
</comment>
<dbReference type="Pfam" id="PF03715">
    <property type="entry name" value="Noc2"/>
    <property type="match status" value="1"/>
</dbReference>
<organism evidence="5 6">
    <name type="scientific">Sphagnum troendelagicum</name>
    <dbReference type="NCBI Taxonomy" id="128251"/>
    <lineage>
        <taxon>Eukaryota</taxon>
        <taxon>Viridiplantae</taxon>
        <taxon>Streptophyta</taxon>
        <taxon>Embryophyta</taxon>
        <taxon>Bryophyta</taxon>
        <taxon>Sphagnophytina</taxon>
        <taxon>Sphagnopsida</taxon>
        <taxon>Sphagnales</taxon>
        <taxon>Sphagnaceae</taxon>
        <taxon>Sphagnum</taxon>
    </lineage>
</organism>
<feature type="region of interest" description="Disordered" evidence="4">
    <location>
        <begin position="704"/>
        <end position="858"/>
    </location>
</feature>
<feature type="compositionally biased region" description="Low complexity" evidence="4">
    <location>
        <begin position="51"/>
        <end position="63"/>
    </location>
</feature>
<feature type="compositionally biased region" description="Acidic residues" evidence="4">
    <location>
        <begin position="86"/>
        <end position="113"/>
    </location>
</feature>
<feature type="compositionally biased region" description="Acidic residues" evidence="4">
    <location>
        <begin position="722"/>
        <end position="734"/>
    </location>
</feature>
<evidence type="ECO:0000256" key="3">
    <source>
        <dbReference type="ARBA" id="ARBA00023242"/>
    </source>
</evidence>
<dbReference type="Proteomes" id="UP001497512">
    <property type="component" value="Chromosome 2"/>
</dbReference>
<feature type="compositionally biased region" description="Basic residues" evidence="4">
    <location>
        <begin position="810"/>
        <end position="819"/>
    </location>
</feature>
<evidence type="ECO:0000256" key="1">
    <source>
        <dbReference type="ARBA" id="ARBA00004123"/>
    </source>
</evidence>
<dbReference type="PANTHER" id="PTHR12687">
    <property type="entry name" value="NUCLEOLAR COMPLEX 2 AND RAD4-RELATED"/>
    <property type="match status" value="1"/>
</dbReference>
<evidence type="ECO:0008006" key="7">
    <source>
        <dbReference type="Google" id="ProtNLM"/>
    </source>
</evidence>
<name>A0ABP0U8J6_9BRYO</name>
<dbReference type="EMBL" id="OZ019894">
    <property type="protein sequence ID" value="CAK9215363.1"/>
    <property type="molecule type" value="Genomic_DNA"/>
</dbReference>
<feature type="compositionally biased region" description="Acidic residues" evidence="4">
    <location>
        <begin position="192"/>
        <end position="202"/>
    </location>
</feature>
<feature type="compositionally biased region" description="Basic and acidic residues" evidence="4">
    <location>
        <begin position="68"/>
        <end position="85"/>
    </location>
</feature>
<evidence type="ECO:0000313" key="6">
    <source>
        <dbReference type="Proteomes" id="UP001497512"/>
    </source>
</evidence>
<keyword evidence="3" id="KW-0539">Nucleus</keyword>
<keyword evidence="6" id="KW-1185">Reference proteome</keyword>
<evidence type="ECO:0000256" key="4">
    <source>
        <dbReference type="SAM" id="MobiDB-lite"/>
    </source>
</evidence>
<dbReference type="PANTHER" id="PTHR12687:SF4">
    <property type="entry name" value="NUCLEOLAR COMPLEX PROTEIN 2 HOMOLOG"/>
    <property type="match status" value="1"/>
</dbReference>
<protein>
    <recommendedName>
        <fullName evidence="7">Nucleolar complex protein 2</fullName>
    </recommendedName>
</protein>
<feature type="region of interest" description="Disordered" evidence="4">
    <location>
        <begin position="182"/>
        <end position="213"/>
    </location>
</feature>
<feature type="compositionally biased region" description="Basic and acidic residues" evidence="4">
    <location>
        <begin position="141"/>
        <end position="156"/>
    </location>
</feature>
<dbReference type="InterPro" id="IPR005343">
    <property type="entry name" value="Noc2"/>
</dbReference>
<accession>A0ABP0U8J6</accession>
<evidence type="ECO:0000313" key="5">
    <source>
        <dbReference type="EMBL" id="CAK9215363.1"/>
    </source>
</evidence>
<feature type="compositionally biased region" description="Acidic residues" evidence="4">
    <location>
        <begin position="123"/>
        <end position="132"/>
    </location>
</feature>
<feature type="region of interest" description="Disordered" evidence="4">
    <location>
        <begin position="46"/>
        <end position="156"/>
    </location>
</feature>